<dbReference type="Proteomes" id="UP000501690">
    <property type="component" value="Linkage Group LG2"/>
</dbReference>
<comment type="similarity">
    <text evidence="1">Belongs to the UDP-glycosyltransferase family.</text>
</comment>
<proteinExistence type="inferred from homology"/>
<dbReference type="CDD" id="cd03784">
    <property type="entry name" value="GT1_Gtf-like"/>
    <property type="match status" value="2"/>
</dbReference>
<evidence type="ECO:0000313" key="6">
    <source>
        <dbReference type="Proteomes" id="UP000501690"/>
    </source>
</evidence>
<evidence type="ECO:0000259" key="4">
    <source>
        <dbReference type="Pfam" id="PF26168"/>
    </source>
</evidence>
<dbReference type="Pfam" id="PF00201">
    <property type="entry name" value="UDPGT"/>
    <property type="match status" value="2"/>
</dbReference>
<dbReference type="InterPro" id="IPR002213">
    <property type="entry name" value="UDP_glucos_trans"/>
</dbReference>
<keyword evidence="2" id="KW-0328">Glycosyltransferase</keyword>
<dbReference type="Pfam" id="PF26168">
    <property type="entry name" value="Glyco_transf_N"/>
    <property type="match status" value="2"/>
</dbReference>
<dbReference type="InterPro" id="IPR058980">
    <property type="entry name" value="Glyco_transf_N"/>
</dbReference>
<keyword evidence="3 5" id="KW-0808">Transferase</keyword>
<feature type="domain" description="Glycosyltransferase N-terminal" evidence="4">
    <location>
        <begin position="12"/>
        <end position="247"/>
    </location>
</feature>
<name>A0A4D6L442_VIGUN</name>
<dbReference type="FunFam" id="3.40.50.2000:FF:000071">
    <property type="entry name" value="Glycosyltransferase"/>
    <property type="match status" value="2"/>
</dbReference>
<dbReference type="Gene3D" id="3.40.50.2000">
    <property type="entry name" value="Glycogen Phosphorylase B"/>
    <property type="match status" value="4"/>
</dbReference>
<dbReference type="EMBL" id="CP039346">
    <property type="protein sequence ID" value="QCD83292.1"/>
    <property type="molecule type" value="Genomic_DNA"/>
</dbReference>
<evidence type="ECO:0000256" key="3">
    <source>
        <dbReference type="ARBA" id="ARBA00022679"/>
    </source>
</evidence>
<sequence length="902" mass="99904">MGSSDEHHTLHIFFFPFLAYGHIIPTVDMAKLFAEKGVKATIITTPGNAPFISKAIGKAKTNNNQIQIQTINFSSAEVGLPDGLETTDSITNPCMIEPFFMAISLLQEPLEQLLLKQRPNCVVADMFFPWATDSAAKFGIPRLVFHGTSLFSLCATTCMRFMDPNNDVSSDSESVTIPNLPGEIKIARTSLASYGTGTDMNNLLKEAKESELRSYGIVVNTFYALEKDYADLYSKVLGRKAWHIGPLSLCNRDIEEKAHRGKDASVHEHECLKWLDTKKPNSVVYVCFGSTTRLPDSRLREIAIGLEASGQPFMWVVRKSKEDGVEWLPDGFERRMEGKGVIIRGWAPQVLILEHNAIGAFVTHCGWNSTLESVTAGVPMITWPIFADQFFNEKLVTEVLKIGVPVGAKKWIGLEGDSVSWDARKMGSSDEHHTLHIFFFPFLAYGHIIPTVDMAKLFAEKGVKATIITTPGNAPFISKAIGKAKTNNNQIQIQTINFSSAEVGLPDGLETTDSITNPCMIEPFFMAISLLQEPLEQLLLKQRPNCVVADMFFPWATDSAAKFGIPRLVFHGTSLFSLCATTCMRFMDPNNDVSSDSESVTIPNLPGEIKIARTSLASYGTGTDMNNLLKEAKESELRSYGIVVNTFYALEKDYADLYSKVLGRKAWHIGPLSLCNRDIEEKAHRGKDASVHEHECLKWLDTKKPNSVVYVCFGSTTRLPDSRLREIAIGLEASGQPFMWVVRKSKEDGVEWLPDGFERRMEGKGVIIRGWAPQVLILEHNAIGAFVTHCGWNSTLESVTAGVPMITWPIFADQFFNEKLVTEVLKIGVPVGAKKWIGLEGDSVSWDAVEKAVKRIMNGGEAIVMRNSAMELSKLARRAMEEGGSSHSDLIALIEELSSIPF</sequence>
<organism evidence="5 6">
    <name type="scientific">Vigna unguiculata</name>
    <name type="common">Cowpea</name>
    <dbReference type="NCBI Taxonomy" id="3917"/>
    <lineage>
        <taxon>Eukaryota</taxon>
        <taxon>Viridiplantae</taxon>
        <taxon>Streptophyta</taxon>
        <taxon>Embryophyta</taxon>
        <taxon>Tracheophyta</taxon>
        <taxon>Spermatophyta</taxon>
        <taxon>Magnoliopsida</taxon>
        <taxon>eudicotyledons</taxon>
        <taxon>Gunneridae</taxon>
        <taxon>Pentapetalae</taxon>
        <taxon>rosids</taxon>
        <taxon>fabids</taxon>
        <taxon>Fabales</taxon>
        <taxon>Fabaceae</taxon>
        <taxon>Papilionoideae</taxon>
        <taxon>50 kb inversion clade</taxon>
        <taxon>NPAAA clade</taxon>
        <taxon>indigoferoid/millettioid clade</taxon>
        <taxon>Phaseoleae</taxon>
        <taxon>Vigna</taxon>
    </lineage>
</organism>
<dbReference type="PROSITE" id="PS00375">
    <property type="entry name" value="UDPGT"/>
    <property type="match status" value="2"/>
</dbReference>
<reference evidence="5 6" key="1">
    <citation type="submission" date="2019-04" db="EMBL/GenBank/DDBJ databases">
        <title>An improved genome assembly and genetic linkage map for asparagus bean, Vigna unguiculata ssp. sesquipedialis.</title>
        <authorList>
            <person name="Xia Q."/>
            <person name="Zhang R."/>
            <person name="Dong Y."/>
        </authorList>
    </citation>
    <scope>NUCLEOTIDE SEQUENCE [LARGE SCALE GENOMIC DNA]</scope>
    <source>
        <tissue evidence="5">Leaf</tissue>
    </source>
</reference>
<evidence type="ECO:0000256" key="2">
    <source>
        <dbReference type="ARBA" id="ARBA00022676"/>
    </source>
</evidence>
<dbReference type="GO" id="GO:0035251">
    <property type="term" value="F:UDP-glucosyltransferase activity"/>
    <property type="evidence" value="ECO:0007669"/>
    <property type="project" value="TreeGrafter"/>
</dbReference>
<dbReference type="FunFam" id="3.40.50.2000:FF:000047">
    <property type="entry name" value="Glycosyltransferase"/>
    <property type="match status" value="2"/>
</dbReference>
<dbReference type="InterPro" id="IPR035595">
    <property type="entry name" value="UDP_glycos_trans_CS"/>
</dbReference>
<keyword evidence="6" id="KW-1185">Reference proteome</keyword>
<accession>A0A4D6L442</accession>
<dbReference type="PANTHER" id="PTHR48047">
    <property type="entry name" value="GLYCOSYLTRANSFERASE"/>
    <property type="match status" value="1"/>
</dbReference>
<evidence type="ECO:0000256" key="1">
    <source>
        <dbReference type="ARBA" id="ARBA00009995"/>
    </source>
</evidence>
<dbReference type="AlphaFoldDB" id="A0A4D6L442"/>
<gene>
    <name evidence="5" type="ORF">DEO72_LG2g3636</name>
</gene>
<feature type="domain" description="Glycosyltransferase N-terminal" evidence="4">
    <location>
        <begin position="437"/>
        <end position="672"/>
    </location>
</feature>
<evidence type="ECO:0000313" key="5">
    <source>
        <dbReference type="EMBL" id="QCD83292.1"/>
    </source>
</evidence>
<protein>
    <submittedName>
        <fullName evidence="5">UDP-glucosyl transferase 73C</fullName>
    </submittedName>
</protein>
<dbReference type="PANTHER" id="PTHR48047:SF45">
    <property type="entry name" value="SCOPOLETIN GLUCOSYLTRANSFERASE-LIKE"/>
    <property type="match status" value="1"/>
</dbReference>
<dbReference type="SUPFAM" id="SSF53756">
    <property type="entry name" value="UDP-Glycosyltransferase/glycogen phosphorylase"/>
    <property type="match status" value="2"/>
</dbReference>